<dbReference type="Pfam" id="PF00085">
    <property type="entry name" value="Thioredoxin"/>
    <property type="match status" value="1"/>
</dbReference>
<dbReference type="PANTHER" id="PTHR45663">
    <property type="entry name" value="GEO12009P1"/>
    <property type="match status" value="1"/>
</dbReference>
<dbReference type="PRINTS" id="PR00421">
    <property type="entry name" value="THIOREDOXIN"/>
</dbReference>
<evidence type="ECO:0000259" key="6">
    <source>
        <dbReference type="PROSITE" id="PS51352"/>
    </source>
</evidence>
<keyword evidence="5" id="KW-0676">Redox-active center</keyword>
<dbReference type="InterPro" id="IPR005746">
    <property type="entry name" value="Thioredoxin"/>
</dbReference>
<dbReference type="PROSITE" id="PS00194">
    <property type="entry name" value="THIOREDOXIN_1"/>
    <property type="match status" value="1"/>
</dbReference>
<name>X1NDU3_9ZZZZ</name>
<dbReference type="GO" id="GO:0005975">
    <property type="term" value="P:carbohydrate metabolic process"/>
    <property type="evidence" value="ECO:0007669"/>
    <property type="project" value="InterPro"/>
</dbReference>
<dbReference type="InterPro" id="IPR017937">
    <property type="entry name" value="Thioredoxin_CS"/>
</dbReference>
<feature type="non-terminal residue" evidence="7">
    <location>
        <position position="232"/>
    </location>
</feature>
<dbReference type="Gene3D" id="3.40.30.10">
    <property type="entry name" value="Glutaredoxin"/>
    <property type="match status" value="1"/>
</dbReference>
<dbReference type="Gene3D" id="3.40.120.10">
    <property type="entry name" value="Alpha-D-Glucose-1,6-Bisphosphate, subunit A, domain 3"/>
    <property type="match status" value="1"/>
</dbReference>
<dbReference type="InterPro" id="IPR005844">
    <property type="entry name" value="A-D-PHexomutase_a/b/a-I"/>
</dbReference>
<dbReference type="SUPFAM" id="SSF53738">
    <property type="entry name" value="Phosphoglucomutase, first 3 domains"/>
    <property type="match status" value="1"/>
</dbReference>
<feature type="domain" description="Thioredoxin" evidence="6">
    <location>
        <begin position="121"/>
        <end position="232"/>
    </location>
</feature>
<accession>X1NDU3</accession>
<evidence type="ECO:0000256" key="5">
    <source>
        <dbReference type="ARBA" id="ARBA00023284"/>
    </source>
</evidence>
<proteinExistence type="inferred from homology"/>
<evidence type="ECO:0000256" key="1">
    <source>
        <dbReference type="ARBA" id="ARBA00010231"/>
    </source>
</evidence>
<evidence type="ECO:0000256" key="2">
    <source>
        <dbReference type="ARBA" id="ARBA00022448"/>
    </source>
</evidence>
<dbReference type="SUPFAM" id="SSF52833">
    <property type="entry name" value="Thioredoxin-like"/>
    <property type="match status" value="1"/>
</dbReference>
<comment type="similarity">
    <text evidence="1">Belongs to the phosphohexose mutase family.</text>
</comment>
<dbReference type="InterPro" id="IPR036249">
    <property type="entry name" value="Thioredoxin-like_sf"/>
</dbReference>
<dbReference type="PROSITE" id="PS51352">
    <property type="entry name" value="THIOREDOXIN_2"/>
    <property type="match status" value="1"/>
</dbReference>
<keyword evidence="3" id="KW-0249">Electron transport</keyword>
<dbReference type="PANTHER" id="PTHR45663:SF11">
    <property type="entry name" value="GEO12009P1"/>
    <property type="match status" value="1"/>
</dbReference>
<evidence type="ECO:0000256" key="4">
    <source>
        <dbReference type="ARBA" id="ARBA00023157"/>
    </source>
</evidence>
<protein>
    <recommendedName>
        <fullName evidence="6">Thioredoxin domain-containing protein</fullName>
    </recommendedName>
</protein>
<dbReference type="NCBIfam" id="TIGR01068">
    <property type="entry name" value="thioredoxin"/>
    <property type="match status" value="1"/>
</dbReference>
<dbReference type="CDD" id="cd02947">
    <property type="entry name" value="TRX_family"/>
    <property type="match status" value="1"/>
</dbReference>
<evidence type="ECO:0000256" key="3">
    <source>
        <dbReference type="ARBA" id="ARBA00022982"/>
    </source>
</evidence>
<evidence type="ECO:0000313" key="7">
    <source>
        <dbReference type="EMBL" id="GAI28376.1"/>
    </source>
</evidence>
<keyword evidence="4" id="KW-1015">Disulfide bond</keyword>
<reference evidence="7" key="1">
    <citation type="journal article" date="2014" name="Front. Microbiol.">
        <title>High frequency of phylogenetically diverse reductive dehalogenase-homologous genes in deep subseafloor sedimentary metagenomes.</title>
        <authorList>
            <person name="Kawai M."/>
            <person name="Futagami T."/>
            <person name="Toyoda A."/>
            <person name="Takaki Y."/>
            <person name="Nishi S."/>
            <person name="Hori S."/>
            <person name="Arai W."/>
            <person name="Tsubouchi T."/>
            <person name="Morono Y."/>
            <person name="Uchiyama I."/>
            <person name="Ito T."/>
            <person name="Fujiyama A."/>
            <person name="Inagaki F."/>
            <person name="Takami H."/>
        </authorList>
    </citation>
    <scope>NUCLEOTIDE SEQUENCE</scope>
    <source>
        <strain evidence="7">Expedition CK06-06</strain>
    </source>
</reference>
<comment type="caution">
    <text evidence="7">The sequence shown here is derived from an EMBL/GenBank/DDBJ whole genome shotgun (WGS) entry which is preliminary data.</text>
</comment>
<keyword evidence="2" id="KW-0813">Transport</keyword>
<gene>
    <name evidence="7" type="ORF">S06H3_38060</name>
</gene>
<dbReference type="Pfam" id="PF02878">
    <property type="entry name" value="PGM_PMM_I"/>
    <property type="match status" value="1"/>
</dbReference>
<sequence length="232" mass="24836">MQFFGTSGIRRVADKNLIQLALKVGLAVGKVYGSVVVGGDTRTSSEAMKHALISGLLAAGSRGSDAGVIPTPTLAFAAREFDAGAMITASHNPPEYNGIKLLNPDGSAFGSAQQKQVEEMILDGDEAVVTEVTDQDFEEEVIKSTLPVLVDLWAPWCGPCRIVAPVVDKLAERYEGKFKFCRLNVDENPQTAAKYRVMSIPTLIFFKGGEAVDTVIGAVPERVLQPKIDGLL</sequence>
<dbReference type="InterPro" id="IPR016055">
    <property type="entry name" value="A-D-PHexomutase_a/b/a-I/II/III"/>
</dbReference>
<organism evidence="7">
    <name type="scientific">marine sediment metagenome</name>
    <dbReference type="NCBI Taxonomy" id="412755"/>
    <lineage>
        <taxon>unclassified sequences</taxon>
        <taxon>metagenomes</taxon>
        <taxon>ecological metagenomes</taxon>
    </lineage>
</organism>
<dbReference type="InterPro" id="IPR013766">
    <property type="entry name" value="Thioredoxin_domain"/>
</dbReference>
<dbReference type="FunFam" id="3.40.30.10:FF:000001">
    <property type="entry name" value="Thioredoxin"/>
    <property type="match status" value="1"/>
</dbReference>
<dbReference type="GO" id="GO:0016868">
    <property type="term" value="F:intramolecular phosphotransferase activity"/>
    <property type="evidence" value="ECO:0007669"/>
    <property type="project" value="InterPro"/>
</dbReference>
<dbReference type="AlphaFoldDB" id="X1NDU3"/>
<dbReference type="GO" id="GO:0015035">
    <property type="term" value="F:protein-disulfide reductase activity"/>
    <property type="evidence" value="ECO:0007669"/>
    <property type="project" value="InterPro"/>
</dbReference>
<dbReference type="EMBL" id="BARV01023171">
    <property type="protein sequence ID" value="GAI28376.1"/>
    <property type="molecule type" value="Genomic_DNA"/>
</dbReference>
<dbReference type="GO" id="GO:0005737">
    <property type="term" value="C:cytoplasm"/>
    <property type="evidence" value="ECO:0007669"/>
    <property type="project" value="TreeGrafter"/>
</dbReference>